<keyword evidence="1" id="KW-0732">Signal</keyword>
<evidence type="ECO:0000313" key="3">
    <source>
        <dbReference type="EMBL" id="QMU28976.1"/>
    </source>
</evidence>
<dbReference type="EMBL" id="CP055153">
    <property type="protein sequence ID" value="QMU28976.1"/>
    <property type="molecule type" value="Genomic_DNA"/>
</dbReference>
<dbReference type="PROSITE" id="PS50093">
    <property type="entry name" value="PKD"/>
    <property type="match status" value="1"/>
</dbReference>
<dbReference type="KEGG" id="add:HUW48_13415"/>
<evidence type="ECO:0000259" key="2">
    <source>
        <dbReference type="PROSITE" id="PS50093"/>
    </source>
</evidence>
<dbReference type="RefSeq" id="WP_182416156.1">
    <property type="nucleotide sequence ID" value="NZ_CP055153.1"/>
</dbReference>
<dbReference type="CDD" id="cd00146">
    <property type="entry name" value="PKD"/>
    <property type="match status" value="1"/>
</dbReference>
<evidence type="ECO:0000313" key="4">
    <source>
        <dbReference type="Proteomes" id="UP000514509"/>
    </source>
</evidence>
<dbReference type="AlphaFoldDB" id="A0A7L7L833"/>
<dbReference type="InterPro" id="IPR000601">
    <property type="entry name" value="PKD_dom"/>
</dbReference>
<dbReference type="InterPro" id="IPR026341">
    <property type="entry name" value="T9SS_type_B"/>
</dbReference>
<dbReference type="NCBIfam" id="TIGR04131">
    <property type="entry name" value="Bac_Flav_CTERM"/>
    <property type="match status" value="1"/>
</dbReference>
<feature type="chain" id="PRO_5029773529" evidence="1">
    <location>
        <begin position="19"/>
        <end position="608"/>
    </location>
</feature>
<dbReference type="Gene3D" id="2.130.10.10">
    <property type="entry name" value="YVTN repeat-like/Quinoprotein amine dehydrogenase"/>
    <property type="match status" value="1"/>
</dbReference>
<feature type="signal peptide" evidence="1">
    <location>
        <begin position="1"/>
        <end position="18"/>
    </location>
</feature>
<proteinExistence type="predicted"/>
<dbReference type="SUPFAM" id="SSF75011">
    <property type="entry name" value="3-carboxy-cis,cis-mucoante lactonizing enzyme"/>
    <property type="match status" value="1"/>
</dbReference>
<keyword evidence="4" id="KW-1185">Reference proteome</keyword>
<organism evidence="3 4">
    <name type="scientific">Adhaeribacter radiodurans</name>
    <dbReference type="NCBI Taxonomy" id="2745197"/>
    <lineage>
        <taxon>Bacteria</taxon>
        <taxon>Pseudomonadati</taxon>
        <taxon>Bacteroidota</taxon>
        <taxon>Cytophagia</taxon>
        <taxon>Cytophagales</taxon>
        <taxon>Hymenobacteraceae</taxon>
        <taxon>Adhaeribacter</taxon>
    </lineage>
</organism>
<dbReference type="InterPro" id="IPR015943">
    <property type="entry name" value="WD40/YVTN_repeat-like_dom_sf"/>
</dbReference>
<gene>
    <name evidence="3" type="ORF">HUW48_13415</name>
</gene>
<dbReference type="InterPro" id="IPR013783">
    <property type="entry name" value="Ig-like_fold"/>
</dbReference>
<dbReference type="Proteomes" id="UP000514509">
    <property type="component" value="Chromosome"/>
</dbReference>
<dbReference type="Gene3D" id="2.60.40.10">
    <property type="entry name" value="Immunoglobulins"/>
    <property type="match status" value="1"/>
</dbReference>
<evidence type="ECO:0000256" key="1">
    <source>
        <dbReference type="SAM" id="SignalP"/>
    </source>
</evidence>
<sequence>MKHFLLLFLLVSSLTALAQKEANIWYFGEYAGLDFNRGEVTVLKNGKTNTQEGTTSVADKNGNLLFYSDGITVWNKNHTPMPNGFGLTGHKSAIQSVIAVPKPGSATLYYLFTVDAIENDLSNGLRYSVLDMSLQNGLGDITATKNVLLEAPVTEKLTVVRHTNNKDFWILVHKWNSYEFSSYLLTSLGVNTKPVISKTSFYHGGEMLNAIGFLKASVDGKKLALAVRGSNRFELFNFDAKTGLLSNGIVSPEIYVNALGVEFSPDGKKLYGAVATSRQIFQFDLTASKTQIFSSGFVIGNSVDVLCGLQLAPDGRIYATRRYSNYLGVIQNPNQTGTASNFVDDGLYLGSGKYVWFSLPNFLPQYLQIQPIIESFDFTNTCEGDSTLFTIENILSNHEYVWNFGDLKSGASNLSTKLKPAHKFTNPGQYLVKLTVKAESEWYSIEKKITIYGRPLLYLGADTTLCKDEKLMLGKSIGNVSYKWQDNSTQATYEVTKSGKYWVEIINENGCSYTDTIEVKYRENSCQPIIPNIITPNGDGLNETFSIKGAPNKKWQIKIFNRWGNLVYQNPNYENEWNAGQQPDGVYYYVLHDLTSQQTLKGYVEVMK</sequence>
<dbReference type="Pfam" id="PF18911">
    <property type="entry name" value="PKD_4"/>
    <property type="match status" value="1"/>
</dbReference>
<accession>A0A7L7L833</accession>
<reference evidence="3 4" key="1">
    <citation type="submission" date="2020-08" db="EMBL/GenBank/DDBJ databases">
        <title>Adhaeribacter dokdonensis sp. nov., isolated from the rhizosphere of Elymus tsukushiensis, a plant native to the Dokdo Islands, Republic of Korea.</title>
        <authorList>
            <person name="Ghim S.Y."/>
        </authorList>
    </citation>
    <scope>NUCLEOTIDE SEQUENCE [LARGE SCALE GENOMIC DNA]</scope>
    <source>
        <strain evidence="3 4">KUDC8001</strain>
    </source>
</reference>
<feature type="domain" description="PKD" evidence="2">
    <location>
        <begin position="400"/>
        <end position="436"/>
    </location>
</feature>
<dbReference type="SUPFAM" id="SSF49299">
    <property type="entry name" value="PKD domain"/>
    <property type="match status" value="1"/>
</dbReference>
<protein>
    <submittedName>
        <fullName evidence="3">Gliding motility-associated C-terminal domain-containing protein</fullName>
    </submittedName>
</protein>
<name>A0A7L7L833_9BACT</name>
<dbReference type="Pfam" id="PF13585">
    <property type="entry name" value="CHU_C"/>
    <property type="match status" value="1"/>
</dbReference>
<dbReference type="InterPro" id="IPR035986">
    <property type="entry name" value="PKD_dom_sf"/>
</dbReference>